<keyword evidence="3" id="KW-1185">Reference proteome</keyword>
<organism evidence="2 3">
    <name type="scientific">Papaver atlanticum</name>
    <dbReference type="NCBI Taxonomy" id="357466"/>
    <lineage>
        <taxon>Eukaryota</taxon>
        <taxon>Viridiplantae</taxon>
        <taxon>Streptophyta</taxon>
        <taxon>Embryophyta</taxon>
        <taxon>Tracheophyta</taxon>
        <taxon>Spermatophyta</taxon>
        <taxon>Magnoliopsida</taxon>
        <taxon>Ranunculales</taxon>
        <taxon>Papaveraceae</taxon>
        <taxon>Papaveroideae</taxon>
        <taxon>Papaver</taxon>
    </lineage>
</organism>
<proteinExistence type="predicted"/>
<accession>A0AAD4SQX3</accession>
<feature type="non-terminal residue" evidence="2">
    <location>
        <position position="66"/>
    </location>
</feature>
<dbReference type="AlphaFoldDB" id="A0AAD4SQX3"/>
<evidence type="ECO:0000313" key="3">
    <source>
        <dbReference type="Proteomes" id="UP001202328"/>
    </source>
</evidence>
<sequence length="66" mass="7321">MGKASNLVDDDENRNQILDGAADKKEPSMVEEAPYVIVVHGPPKSLIKHYLEQNPDHKRGPNTVLT</sequence>
<feature type="region of interest" description="Disordered" evidence="1">
    <location>
        <begin position="1"/>
        <end position="29"/>
    </location>
</feature>
<evidence type="ECO:0000313" key="2">
    <source>
        <dbReference type="EMBL" id="KAI3917592.1"/>
    </source>
</evidence>
<evidence type="ECO:0000256" key="1">
    <source>
        <dbReference type="SAM" id="MobiDB-lite"/>
    </source>
</evidence>
<gene>
    <name evidence="2" type="ORF">MKW98_021354</name>
</gene>
<name>A0AAD4SQX3_9MAGN</name>
<dbReference type="Proteomes" id="UP001202328">
    <property type="component" value="Unassembled WGS sequence"/>
</dbReference>
<reference evidence="2" key="1">
    <citation type="submission" date="2022-04" db="EMBL/GenBank/DDBJ databases">
        <title>A functionally conserved STORR gene fusion in Papaver species that diverged 16.8 million years ago.</title>
        <authorList>
            <person name="Catania T."/>
        </authorList>
    </citation>
    <scope>NUCLEOTIDE SEQUENCE</scope>
    <source>
        <strain evidence="2">S-188037</strain>
    </source>
</reference>
<protein>
    <submittedName>
        <fullName evidence="2">Uncharacterized protein</fullName>
    </submittedName>
</protein>
<comment type="caution">
    <text evidence="2">The sequence shown here is derived from an EMBL/GenBank/DDBJ whole genome shotgun (WGS) entry which is preliminary data.</text>
</comment>
<dbReference type="EMBL" id="JAJJMB010008983">
    <property type="protein sequence ID" value="KAI3917592.1"/>
    <property type="molecule type" value="Genomic_DNA"/>
</dbReference>